<accession>A0A4C1T6B6</accession>
<organism evidence="1 2">
    <name type="scientific">Eumeta variegata</name>
    <name type="common">Bagworm moth</name>
    <name type="synonym">Eumeta japonica</name>
    <dbReference type="NCBI Taxonomy" id="151549"/>
    <lineage>
        <taxon>Eukaryota</taxon>
        <taxon>Metazoa</taxon>
        <taxon>Ecdysozoa</taxon>
        <taxon>Arthropoda</taxon>
        <taxon>Hexapoda</taxon>
        <taxon>Insecta</taxon>
        <taxon>Pterygota</taxon>
        <taxon>Neoptera</taxon>
        <taxon>Endopterygota</taxon>
        <taxon>Lepidoptera</taxon>
        <taxon>Glossata</taxon>
        <taxon>Ditrysia</taxon>
        <taxon>Tineoidea</taxon>
        <taxon>Psychidae</taxon>
        <taxon>Oiketicinae</taxon>
        <taxon>Eumeta</taxon>
    </lineage>
</organism>
<name>A0A4C1T6B6_EUMVA</name>
<sequence>MKVTHCVLPVRENLEQELDLNETRVREGFHKCEHPFADAACTTASGRCTATVKAKTSAGPTERFFEPASRVRRTWR</sequence>
<gene>
    <name evidence="1" type="ORF">EVAR_92485_1</name>
</gene>
<dbReference type="Proteomes" id="UP000299102">
    <property type="component" value="Unassembled WGS sequence"/>
</dbReference>
<dbReference type="AlphaFoldDB" id="A0A4C1T6B6"/>
<comment type="caution">
    <text evidence="1">The sequence shown here is derived from an EMBL/GenBank/DDBJ whole genome shotgun (WGS) entry which is preliminary data.</text>
</comment>
<proteinExistence type="predicted"/>
<reference evidence="1 2" key="1">
    <citation type="journal article" date="2019" name="Commun. Biol.">
        <title>The bagworm genome reveals a unique fibroin gene that provides high tensile strength.</title>
        <authorList>
            <person name="Kono N."/>
            <person name="Nakamura H."/>
            <person name="Ohtoshi R."/>
            <person name="Tomita M."/>
            <person name="Numata K."/>
            <person name="Arakawa K."/>
        </authorList>
    </citation>
    <scope>NUCLEOTIDE SEQUENCE [LARGE SCALE GENOMIC DNA]</scope>
</reference>
<dbReference type="EMBL" id="BGZK01000038">
    <property type="protein sequence ID" value="GBP09952.1"/>
    <property type="molecule type" value="Genomic_DNA"/>
</dbReference>
<evidence type="ECO:0000313" key="1">
    <source>
        <dbReference type="EMBL" id="GBP09952.1"/>
    </source>
</evidence>
<keyword evidence="2" id="KW-1185">Reference proteome</keyword>
<protein>
    <submittedName>
        <fullName evidence="1">Uncharacterized protein</fullName>
    </submittedName>
</protein>
<evidence type="ECO:0000313" key="2">
    <source>
        <dbReference type="Proteomes" id="UP000299102"/>
    </source>
</evidence>